<sequence length="172" mass="19074">MASFTELDWSRLDTFAIIFGRGLASVEHKSLAGAASWLEKNAYQRIHLSFHEGISPVVAELGRLLAWEQEFGYSLQGSSRNLAALHDGFHFEIQPTGGLVLDLVAFDKAIQEDKAWSTGFLAIASEHSLRQLAVGRRFFCLVHVSDDHSPIIGQTYEELAVPYPFPFRAPAA</sequence>
<keyword evidence="2" id="KW-1185">Reference proteome</keyword>
<evidence type="ECO:0000313" key="2">
    <source>
        <dbReference type="Proteomes" id="UP000562027"/>
    </source>
</evidence>
<name>A0A840LGU0_9BURK</name>
<proteinExistence type="predicted"/>
<accession>A0A840LGU0</accession>
<dbReference type="Proteomes" id="UP000562027">
    <property type="component" value="Unassembled WGS sequence"/>
</dbReference>
<reference evidence="1 2" key="1">
    <citation type="submission" date="2020-08" db="EMBL/GenBank/DDBJ databases">
        <title>Functional genomics of gut bacteria from endangered species of beetles.</title>
        <authorList>
            <person name="Carlos-Shanley C."/>
        </authorList>
    </citation>
    <scope>NUCLEOTIDE SEQUENCE [LARGE SCALE GENOMIC DNA]</scope>
    <source>
        <strain evidence="1 2">S00239</strain>
    </source>
</reference>
<organism evidence="1 2">
    <name type="scientific">Roseateles oligotrophus</name>
    <dbReference type="NCBI Taxonomy" id="1769250"/>
    <lineage>
        <taxon>Bacteria</taxon>
        <taxon>Pseudomonadati</taxon>
        <taxon>Pseudomonadota</taxon>
        <taxon>Betaproteobacteria</taxon>
        <taxon>Burkholderiales</taxon>
        <taxon>Sphaerotilaceae</taxon>
        <taxon>Roseateles</taxon>
    </lineage>
</organism>
<dbReference type="AlphaFoldDB" id="A0A840LGU0"/>
<dbReference type="EMBL" id="JACHLP010000006">
    <property type="protein sequence ID" value="MBB4844497.1"/>
    <property type="molecule type" value="Genomic_DNA"/>
</dbReference>
<dbReference type="RefSeq" id="WP_184300994.1">
    <property type="nucleotide sequence ID" value="NZ_JACHLP010000006.1"/>
</dbReference>
<comment type="caution">
    <text evidence="1">The sequence shown here is derived from an EMBL/GenBank/DDBJ whole genome shotgun (WGS) entry which is preliminary data.</text>
</comment>
<protein>
    <submittedName>
        <fullName evidence="1">Uncharacterized protein</fullName>
    </submittedName>
</protein>
<gene>
    <name evidence="1" type="ORF">HNP55_003041</name>
</gene>
<evidence type="ECO:0000313" key="1">
    <source>
        <dbReference type="EMBL" id="MBB4844497.1"/>
    </source>
</evidence>